<evidence type="ECO:0000313" key="4">
    <source>
        <dbReference type="Proteomes" id="UP000199009"/>
    </source>
</evidence>
<dbReference type="PANTHER" id="PTHR35176:SF6">
    <property type="entry name" value="HEME OXYGENASE HI_0854-RELATED"/>
    <property type="match status" value="1"/>
</dbReference>
<proteinExistence type="predicted"/>
<dbReference type="Proteomes" id="UP000199009">
    <property type="component" value="Chromosome I"/>
</dbReference>
<dbReference type="AlphaFoldDB" id="A0A1G8D687"/>
<dbReference type="SUPFAM" id="SSF50475">
    <property type="entry name" value="FMN-binding split barrel"/>
    <property type="match status" value="1"/>
</dbReference>
<name>A0A1G8D687_9MICO</name>
<dbReference type="NCBIfam" id="TIGR03618">
    <property type="entry name" value="Rv1155_F420"/>
    <property type="match status" value="1"/>
</dbReference>
<dbReference type="InterPro" id="IPR052019">
    <property type="entry name" value="F420H2_bilvrd_red/Heme_oxyg"/>
</dbReference>
<keyword evidence="1" id="KW-0560">Oxidoreductase</keyword>
<dbReference type="PANTHER" id="PTHR35176">
    <property type="entry name" value="HEME OXYGENASE HI_0854-RELATED"/>
    <property type="match status" value="1"/>
</dbReference>
<dbReference type="GO" id="GO:0016627">
    <property type="term" value="F:oxidoreductase activity, acting on the CH-CH group of donors"/>
    <property type="evidence" value="ECO:0007669"/>
    <property type="project" value="TreeGrafter"/>
</dbReference>
<evidence type="ECO:0000256" key="1">
    <source>
        <dbReference type="ARBA" id="ARBA00023002"/>
    </source>
</evidence>
<organism evidence="3 4">
    <name type="scientific">Microbacterium pygmaeum</name>
    <dbReference type="NCBI Taxonomy" id="370764"/>
    <lineage>
        <taxon>Bacteria</taxon>
        <taxon>Bacillati</taxon>
        <taxon>Actinomycetota</taxon>
        <taxon>Actinomycetes</taxon>
        <taxon>Micrococcales</taxon>
        <taxon>Microbacteriaceae</taxon>
        <taxon>Microbacterium</taxon>
    </lineage>
</organism>
<dbReference type="Gene3D" id="2.30.110.10">
    <property type="entry name" value="Electron Transport, Fmn-binding Protein, Chain A"/>
    <property type="match status" value="1"/>
</dbReference>
<keyword evidence="4" id="KW-1185">Reference proteome</keyword>
<dbReference type="InterPro" id="IPR019920">
    <property type="entry name" value="F420-binding_dom_put"/>
</dbReference>
<evidence type="ECO:0000313" key="3">
    <source>
        <dbReference type="EMBL" id="SDH53285.1"/>
    </source>
</evidence>
<dbReference type="Pfam" id="PF01243">
    <property type="entry name" value="PNPOx_N"/>
    <property type="match status" value="1"/>
</dbReference>
<feature type="domain" description="Pyridoxamine 5'-phosphate oxidase N-terminal" evidence="2">
    <location>
        <begin position="3"/>
        <end position="128"/>
    </location>
</feature>
<dbReference type="GO" id="GO:0070967">
    <property type="term" value="F:coenzyme F420 binding"/>
    <property type="evidence" value="ECO:0007669"/>
    <property type="project" value="TreeGrafter"/>
</dbReference>
<accession>A0A1G8D687</accession>
<dbReference type="InterPro" id="IPR012349">
    <property type="entry name" value="Split_barrel_FMN-bd"/>
</dbReference>
<dbReference type="RefSeq" id="WP_091492367.1">
    <property type="nucleotide sequence ID" value="NZ_LT629692.1"/>
</dbReference>
<protein>
    <submittedName>
        <fullName evidence="3">PPOX class probable F420-dependent enzyme</fullName>
    </submittedName>
</protein>
<dbReference type="GO" id="GO:0005829">
    <property type="term" value="C:cytosol"/>
    <property type="evidence" value="ECO:0007669"/>
    <property type="project" value="TreeGrafter"/>
</dbReference>
<reference evidence="3 4" key="1">
    <citation type="submission" date="2016-10" db="EMBL/GenBank/DDBJ databases">
        <authorList>
            <person name="de Groot N.N."/>
        </authorList>
    </citation>
    <scope>NUCLEOTIDE SEQUENCE [LARGE SCALE GENOMIC DNA]</scope>
    <source>
        <strain evidence="3 4">DSM 23142</strain>
    </source>
</reference>
<dbReference type="STRING" id="370764.SAMN04489810_3263"/>
<dbReference type="OrthoDB" id="162914at2"/>
<sequence length="131" mass="14706">MTLPDELLALLRGKSTCYISTLMRDGSPQLTQVWVDTDGEHVVVNSVDTHLKVRNLRRDPRVALTISDPSHPSGYYQVRGRAIEITEQRGAEHIDELSQKYSGKPYPWYGGRDQVRVVITIEADKISSVGV</sequence>
<dbReference type="EMBL" id="LT629692">
    <property type="protein sequence ID" value="SDH53285.1"/>
    <property type="molecule type" value="Genomic_DNA"/>
</dbReference>
<evidence type="ECO:0000259" key="2">
    <source>
        <dbReference type="Pfam" id="PF01243"/>
    </source>
</evidence>
<dbReference type="InterPro" id="IPR011576">
    <property type="entry name" value="Pyridox_Oxase_N"/>
</dbReference>
<gene>
    <name evidence="3" type="ORF">SAMN04489810_3263</name>
</gene>